<dbReference type="InterPro" id="IPR020472">
    <property type="entry name" value="WD40_PAC1"/>
</dbReference>
<sequence>MAITLDNVNTLVWRYLSESGFQHSAFIFQSESMVDSSDSVVSQIPSGMLISILQKSLLYMKLEKIVKVARHKPDHPLHNLISEIEARFPDTSQPPPPPQPVETSTVHHIPVNILISPQVAQILHGHQLCVFGCSWSPNGKLLATASADATAIIWDINTDVKPITNIPCNNFVNTNINGYNNFSAQSITNVNNYGVPNGINPPNQIATLRAVLGKAPNPLTTDNGITTIDWNSTGTLFATGSFDNFVRIYKPDGTLYATLEGHRHNVFAVRFNPSGQYIVTCSADKTAILWDVQTAQIVHKFDHHTDTILDVAWKDNYIFASASADNTIGICNVNGSDHFLRGHNCHVTAVAWSNDGVLLASASEDKTVRIWQENSETIVLTGHKTGVSCVKWVPHADYTVVSSSQDGAVFIWDARHGQALHIITQHTKDVISLSVSPCGKYVASGGTDMMIDISSIITGEKVATLTGKSPIFEVQWDPTGRFLAICFDDSTVAIVQSSLYLH</sequence>
<dbReference type="PROSITE" id="PS50082">
    <property type="entry name" value="WD_REPEATS_2"/>
    <property type="match status" value="5"/>
</dbReference>
<dbReference type="CDD" id="cd00200">
    <property type="entry name" value="WD40"/>
    <property type="match status" value="1"/>
</dbReference>
<dbReference type="SMART" id="SM00320">
    <property type="entry name" value="WD40"/>
    <property type="match status" value="8"/>
</dbReference>
<name>A0ABR2H6Q4_9EUKA</name>
<comment type="caution">
    <text evidence="6">The sequence shown here is derived from an EMBL/GenBank/DDBJ whole genome shotgun (WGS) entry which is preliminary data.</text>
</comment>
<evidence type="ECO:0000256" key="1">
    <source>
        <dbReference type="ARBA" id="ARBA00004123"/>
    </source>
</evidence>
<dbReference type="InterPro" id="IPR006594">
    <property type="entry name" value="LisH"/>
</dbReference>
<dbReference type="InterPro" id="IPR019775">
    <property type="entry name" value="WD40_repeat_CS"/>
</dbReference>
<protein>
    <submittedName>
        <fullName evidence="6">Transducin beta-like</fullName>
    </submittedName>
</protein>
<proteinExistence type="predicted"/>
<accession>A0ABR2H6Q4</accession>
<dbReference type="PROSITE" id="PS50294">
    <property type="entry name" value="WD_REPEATS_REGION"/>
    <property type="match status" value="4"/>
</dbReference>
<evidence type="ECO:0000256" key="3">
    <source>
        <dbReference type="ARBA" id="ARBA00022737"/>
    </source>
</evidence>
<evidence type="ECO:0000256" key="2">
    <source>
        <dbReference type="ARBA" id="ARBA00022574"/>
    </source>
</evidence>
<dbReference type="InterPro" id="IPR001680">
    <property type="entry name" value="WD40_rpt"/>
</dbReference>
<feature type="repeat" description="WD" evidence="5">
    <location>
        <begin position="380"/>
        <end position="422"/>
    </location>
</feature>
<dbReference type="Gene3D" id="2.130.10.10">
    <property type="entry name" value="YVTN repeat-like/Quinoprotein amine dehydrogenase"/>
    <property type="match status" value="2"/>
</dbReference>
<dbReference type="PROSITE" id="PS00678">
    <property type="entry name" value="WD_REPEATS_1"/>
    <property type="match status" value="2"/>
</dbReference>
<dbReference type="EMBL" id="JAPFFF010000041">
    <property type="protein sequence ID" value="KAK8841422.1"/>
    <property type="molecule type" value="Genomic_DNA"/>
</dbReference>
<evidence type="ECO:0000256" key="5">
    <source>
        <dbReference type="PROSITE-ProRule" id="PRU00221"/>
    </source>
</evidence>
<dbReference type="InterPro" id="IPR015943">
    <property type="entry name" value="WD40/YVTN_repeat-like_dom_sf"/>
</dbReference>
<dbReference type="Proteomes" id="UP001470230">
    <property type="component" value="Unassembled WGS sequence"/>
</dbReference>
<dbReference type="PANTHER" id="PTHR22846">
    <property type="entry name" value="WD40 REPEAT PROTEIN"/>
    <property type="match status" value="1"/>
</dbReference>
<dbReference type="InterPro" id="IPR036322">
    <property type="entry name" value="WD40_repeat_dom_sf"/>
</dbReference>
<gene>
    <name evidence="6" type="ORF">M9Y10_027039</name>
</gene>
<evidence type="ECO:0000256" key="4">
    <source>
        <dbReference type="ARBA" id="ARBA00023242"/>
    </source>
</evidence>
<dbReference type="Gene3D" id="1.20.960.30">
    <property type="match status" value="1"/>
</dbReference>
<reference evidence="6 7" key="1">
    <citation type="submission" date="2024-04" db="EMBL/GenBank/DDBJ databases">
        <title>Tritrichomonas musculus Genome.</title>
        <authorList>
            <person name="Alves-Ferreira E."/>
            <person name="Grigg M."/>
            <person name="Lorenzi H."/>
            <person name="Galac M."/>
        </authorList>
    </citation>
    <scope>NUCLEOTIDE SEQUENCE [LARGE SCALE GENOMIC DNA]</scope>
    <source>
        <strain evidence="6 7">EAF2021</strain>
    </source>
</reference>
<comment type="subcellular location">
    <subcellularLocation>
        <location evidence="1">Nucleus</location>
    </subcellularLocation>
</comment>
<feature type="repeat" description="WD" evidence="5">
    <location>
        <begin position="123"/>
        <end position="164"/>
    </location>
</feature>
<feature type="repeat" description="WD" evidence="5">
    <location>
        <begin position="259"/>
        <end position="300"/>
    </location>
</feature>
<dbReference type="PANTHER" id="PTHR22846:SF2">
    <property type="entry name" value="F-BOX-LIKE_WD REPEAT-CONTAINING PROTEIN EBI"/>
    <property type="match status" value="1"/>
</dbReference>
<feature type="repeat" description="WD" evidence="5">
    <location>
        <begin position="423"/>
        <end position="464"/>
    </location>
</feature>
<keyword evidence="3" id="KW-0677">Repeat</keyword>
<keyword evidence="2 5" id="KW-0853">WD repeat</keyword>
<feature type="repeat" description="WD" evidence="5">
    <location>
        <begin position="340"/>
        <end position="381"/>
    </location>
</feature>
<dbReference type="PROSITE" id="PS50896">
    <property type="entry name" value="LISH"/>
    <property type="match status" value="1"/>
</dbReference>
<dbReference type="SUPFAM" id="SSF50978">
    <property type="entry name" value="WD40 repeat-like"/>
    <property type="match status" value="1"/>
</dbReference>
<dbReference type="InterPro" id="IPR045183">
    <property type="entry name" value="Ebi-like"/>
</dbReference>
<dbReference type="Pfam" id="PF08513">
    <property type="entry name" value="LisH"/>
    <property type="match status" value="1"/>
</dbReference>
<keyword evidence="4" id="KW-0539">Nucleus</keyword>
<evidence type="ECO:0000313" key="7">
    <source>
        <dbReference type="Proteomes" id="UP001470230"/>
    </source>
</evidence>
<organism evidence="6 7">
    <name type="scientific">Tritrichomonas musculus</name>
    <dbReference type="NCBI Taxonomy" id="1915356"/>
    <lineage>
        <taxon>Eukaryota</taxon>
        <taxon>Metamonada</taxon>
        <taxon>Parabasalia</taxon>
        <taxon>Tritrichomonadida</taxon>
        <taxon>Tritrichomonadidae</taxon>
        <taxon>Tritrichomonas</taxon>
    </lineage>
</organism>
<dbReference type="PRINTS" id="PR00320">
    <property type="entry name" value="GPROTEINBRPT"/>
</dbReference>
<dbReference type="Pfam" id="PF00400">
    <property type="entry name" value="WD40"/>
    <property type="match status" value="8"/>
</dbReference>
<keyword evidence="7" id="KW-1185">Reference proteome</keyword>
<evidence type="ECO:0000313" key="6">
    <source>
        <dbReference type="EMBL" id="KAK8841422.1"/>
    </source>
</evidence>